<comment type="similarity">
    <text evidence="1">Belongs to the BROX family.</text>
</comment>
<dbReference type="SMART" id="SM01041">
    <property type="entry name" value="BRO1"/>
    <property type="match status" value="1"/>
</dbReference>
<reference evidence="5 6" key="1">
    <citation type="journal article" date="2024" name="Nat. Commun.">
        <title>Phylogenomics reveals the evolutionary origins of lichenization in chlorophyte algae.</title>
        <authorList>
            <person name="Puginier C."/>
            <person name="Libourel C."/>
            <person name="Otte J."/>
            <person name="Skaloud P."/>
            <person name="Haon M."/>
            <person name="Grisel S."/>
            <person name="Petersen M."/>
            <person name="Berrin J.G."/>
            <person name="Delaux P.M."/>
            <person name="Dal Grande F."/>
            <person name="Keller J."/>
        </authorList>
    </citation>
    <scope>NUCLEOTIDE SEQUENCE [LARGE SCALE GENOMIC DNA]</scope>
    <source>
        <strain evidence="5 6">SAG 216-7</strain>
    </source>
</reference>
<dbReference type="Pfam" id="PF03097">
    <property type="entry name" value="BRO1"/>
    <property type="match status" value="1"/>
</dbReference>
<feature type="domain" description="BRO1" evidence="4">
    <location>
        <begin position="26"/>
        <end position="467"/>
    </location>
</feature>
<dbReference type="Proteomes" id="UP001491310">
    <property type="component" value="Unassembled WGS sequence"/>
</dbReference>
<dbReference type="PANTHER" id="PTHR23032">
    <property type="entry name" value="BRO1 DOMAIN-CONTAINING PROTEIN BROX"/>
    <property type="match status" value="1"/>
</dbReference>
<protein>
    <recommendedName>
        <fullName evidence="4">BRO1 domain-containing protein</fullName>
    </recommendedName>
</protein>
<dbReference type="Gene3D" id="1.25.40.280">
    <property type="entry name" value="alix/aip1 like domains"/>
    <property type="match status" value="1"/>
</dbReference>
<feature type="transmembrane region" description="Helical" evidence="3">
    <location>
        <begin position="509"/>
        <end position="534"/>
    </location>
</feature>
<gene>
    <name evidence="5" type="ORF">WJX75_004132</name>
</gene>
<evidence type="ECO:0000313" key="5">
    <source>
        <dbReference type="EMBL" id="KAK9907463.1"/>
    </source>
</evidence>
<dbReference type="PROSITE" id="PS51180">
    <property type="entry name" value="BRO1"/>
    <property type="match status" value="1"/>
</dbReference>
<dbReference type="InterPro" id="IPR038898">
    <property type="entry name" value="BROX"/>
</dbReference>
<evidence type="ECO:0000256" key="1">
    <source>
        <dbReference type="ARBA" id="ARBA00008901"/>
    </source>
</evidence>
<evidence type="ECO:0000313" key="6">
    <source>
        <dbReference type="Proteomes" id="UP001491310"/>
    </source>
</evidence>
<dbReference type="InterPro" id="IPR038499">
    <property type="entry name" value="BRO1_sf"/>
</dbReference>
<feature type="compositionally biased region" description="Basic and acidic residues" evidence="2">
    <location>
        <begin position="488"/>
        <end position="501"/>
    </location>
</feature>
<feature type="region of interest" description="Disordered" evidence="2">
    <location>
        <begin position="110"/>
        <end position="145"/>
    </location>
</feature>
<organism evidence="5 6">
    <name type="scientific">Coccomyxa subellipsoidea</name>
    <dbReference type="NCBI Taxonomy" id="248742"/>
    <lineage>
        <taxon>Eukaryota</taxon>
        <taxon>Viridiplantae</taxon>
        <taxon>Chlorophyta</taxon>
        <taxon>core chlorophytes</taxon>
        <taxon>Trebouxiophyceae</taxon>
        <taxon>Trebouxiophyceae incertae sedis</taxon>
        <taxon>Coccomyxaceae</taxon>
        <taxon>Coccomyxa</taxon>
    </lineage>
</organism>
<keyword evidence="3" id="KW-0472">Membrane</keyword>
<dbReference type="PANTHER" id="PTHR23032:SF13">
    <property type="entry name" value="BRO1 DOMAIN-CONTAINING PROTEIN BROX"/>
    <property type="match status" value="1"/>
</dbReference>
<evidence type="ECO:0000259" key="4">
    <source>
        <dbReference type="PROSITE" id="PS51180"/>
    </source>
</evidence>
<keyword evidence="6" id="KW-1185">Reference proteome</keyword>
<accession>A0ABR2YKV2</accession>
<feature type="region of interest" description="Disordered" evidence="2">
    <location>
        <begin position="573"/>
        <end position="606"/>
    </location>
</feature>
<proteinExistence type="inferred from homology"/>
<evidence type="ECO:0000256" key="3">
    <source>
        <dbReference type="SAM" id="Phobius"/>
    </source>
</evidence>
<keyword evidence="3" id="KW-1133">Transmembrane helix</keyword>
<dbReference type="EMBL" id="JALJOT010000009">
    <property type="protein sequence ID" value="KAK9907463.1"/>
    <property type="molecule type" value="Genomic_DNA"/>
</dbReference>
<evidence type="ECO:0000256" key="2">
    <source>
        <dbReference type="SAM" id="MobiDB-lite"/>
    </source>
</evidence>
<feature type="compositionally biased region" description="Basic and acidic residues" evidence="2">
    <location>
        <begin position="580"/>
        <end position="606"/>
    </location>
</feature>
<dbReference type="InterPro" id="IPR004328">
    <property type="entry name" value="BRO1_dom"/>
</dbReference>
<keyword evidence="3" id="KW-0812">Transmembrane</keyword>
<sequence>MEAVAQKETAPQHGGISGDRLVIHPHLLKPRLKSSTTTADFQSQLRQYANGKQGRNAAQEYAAALGAARQAFLVKADTPGTSDIEAALDQKAEEYIALLLGIINALPKPHPKGSKDSSAVGAPGDTEGDGAASAEGATLESKDKAAPAAAENSKAAISAAPVPPVVGDSKLRRGAVAFTWKDVMLSSPLGESTAHDAIFELASVLEAVALWKMARAATLCADSRFGVGGDSISKAYKLLRAAAGLFEFVRDHCATFLINAIASPDCNVQSAQAYALLCIAEAQSLTVLRAIQKGNAPSLIASLAVDAAAAFDSAAGIARGVAAAKSDSKFALYADYQAAVHRAYGRSFAGLEQLKAQQAGAALRHLGDAKELLVVAQAASKAYDRADPVTSAVEHEYADLDLKDAIEKPYARAKRDNDSVYFQHVPAADALPVIEPRRLVTSTPYALPAPAMLVTEALLDAFVEVPAEKADKLGGALEPSTAAAGKPGAEEKPADGKAEDKPAAKGGAWWQWLLVIIAMPLLVIVSLVGAVVWIMLLPLKCFCCPIGCAAQLLWSIVEWLLKAPLRGMLWASGKPWQPQKESKPDKADKNKDKNQHKAAKDKIPPV</sequence>
<comment type="caution">
    <text evidence="5">The sequence shown here is derived from an EMBL/GenBank/DDBJ whole genome shotgun (WGS) entry which is preliminary data.</text>
</comment>
<name>A0ABR2YKV2_9CHLO</name>
<feature type="region of interest" description="Disordered" evidence="2">
    <location>
        <begin position="476"/>
        <end position="501"/>
    </location>
</feature>